<evidence type="ECO:0000256" key="1">
    <source>
        <dbReference type="SAM" id="MobiDB-lite"/>
    </source>
</evidence>
<evidence type="ECO:0000313" key="3">
    <source>
        <dbReference type="Proteomes" id="UP001275084"/>
    </source>
</evidence>
<keyword evidence="3" id="KW-1185">Reference proteome</keyword>
<dbReference type="EMBL" id="JAUIQD010000006">
    <property type="protein sequence ID" value="KAK3346043.1"/>
    <property type="molecule type" value="Genomic_DNA"/>
</dbReference>
<evidence type="ECO:0000313" key="2">
    <source>
        <dbReference type="EMBL" id="KAK3346043.1"/>
    </source>
</evidence>
<feature type="region of interest" description="Disordered" evidence="1">
    <location>
        <begin position="79"/>
        <end position="99"/>
    </location>
</feature>
<comment type="caution">
    <text evidence="2">The sequence shown here is derived from an EMBL/GenBank/DDBJ whole genome shotgun (WGS) entry which is preliminary data.</text>
</comment>
<gene>
    <name evidence="2" type="ORF">B0T25DRAFT_571209</name>
</gene>
<reference evidence="2" key="1">
    <citation type="journal article" date="2023" name="Mol. Phylogenet. Evol.">
        <title>Genome-scale phylogeny and comparative genomics of the fungal order Sordariales.</title>
        <authorList>
            <person name="Hensen N."/>
            <person name="Bonometti L."/>
            <person name="Westerberg I."/>
            <person name="Brannstrom I.O."/>
            <person name="Guillou S."/>
            <person name="Cros-Aarteil S."/>
            <person name="Calhoun S."/>
            <person name="Haridas S."/>
            <person name="Kuo A."/>
            <person name="Mondo S."/>
            <person name="Pangilinan J."/>
            <person name="Riley R."/>
            <person name="LaButti K."/>
            <person name="Andreopoulos B."/>
            <person name="Lipzen A."/>
            <person name="Chen C."/>
            <person name="Yan M."/>
            <person name="Daum C."/>
            <person name="Ng V."/>
            <person name="Clum A."/>
            <person name="Steindorff A."/>
            <person name="Ohm R.A."/>
            <person name="Martin F."/>
            <person name="Silar P."/>
            <person name="Natvig D.O."/>
            <person name="Lalanne C."/>
            <person name="Gautier V."/>
            <person name="Ament-Velasquez S.L."/>
            <person name="Kruys A."/>
            <person name="Hutchinson M.I."/>
            <person name="Powell A.J."/>
            <person name="Barry K."/>
            <person name="Miller A.N."/>
            <person name="Grigoriev I.V."/>
            <person name="Debuchy R."/>
            <person name="Gladieux P."/>
            <person name="Hiltunen Thoren M."/>
            <person name="Johannesson H."/>
        </authorList>
    </citation>
    <scope>NUCLEOTIDE SEQUENCE</scope>
    <source>
        <strain evidence="2">CBS 955.72</strain>
    </source>
</reference>
<dbReference type="AlphaFoldDB" id="A0AAJ0HAK5"/>
<name>A0AAJ0HAK5_9PEZI</name>
<protein>
    <submittedName>
        <fullName evidence="2">Uncharacterized protein</fullName>
    </submittedName>
</protein>
<accession>A0AAJ0HAK5</accession>
<sequence>MSWGDEDPIETEIEELETVFRDFYGFEVDYWNIPDGNPAREATKKVIELMEDIEKSGCGPDTLVIFYYAGKEAPPMADLDRRYGPESSPARCWRQRTKF</sequence>
<dbReference type="Proteomes" id="UP001275084">
    <property type="component" value="Unassembled WGS sequence"/>
</dbReference>
<reference evidence="2" key="2">
    <citation type="submission" date="2023-06" db="EMBL/GenBank/DDBJ databases">
        <authorList>
            <consortium name="Lawrence Berkeley National Laboratory"/>
            <person name="Haridas S."/>
            <person name="Hensen N."/>
            <person name="Bonometti L."/>
            <person name="Westerberg I."/>
            <person name="Brannstrom I.O."/>
            <person name="Guillou S."/>
            <person name="Cros-Aarteil S."/>
            <person name="Calhoun S."/>
            <person name="Kuo A."/>
            <person name="Mondo S."/>
            <person name="Pangilinan J."/>
            <person name="Riley R."/>
            <person name="Labutti K."/>
            <person name="Andreopoulos B."/>
            <person name="Lipzen A."/>
            <person name="Chen C."/>
            <person name="Yanf M."/>
            <person name="Daum C."/>
            <person name="Ng V."/>
            <person name="Clum A."/>
            <person name="Steindorff A."/>
            <person name="Ohm R."/>
            <person name="Martin F."/>
            <person name="Silar P."/>
            <person name="Natvig D."/>
            <person name="Lalanne C."/>
            <person name="Gautier V."/>
            <person name="Ament-Velasquez S.L."/>
            <person name="Kruys A."/>
            <person name="Hutchinson M.I."/>
            <person name="Powell A.J."/>
            <person name="Barry K."/>
            <person name="Miller A.N."/>
            <person name="Grigoriev I.V."/>
            <person name="Debuchy R."/>
            <person name="Gladieux P."/>
            <person name="Thoren M.H."/>
            <person name="Johannesson H."/>
        </authorList>
    </citation>
    <scope>NUCLEOTIDE SEQUENCE</scope>
    <source>
        <strain evidence="2">CBS 955.72</strain>
    </source>
</reference>
<proteinExistence type="predicted"/>
<organism evidence="2 3">
    <name type="scientific">Lasiosphaeria hispida</name>
    <dbReference type="NCBI Taxonomy" id="260671"/>
    <lineage>
        <taxon>Eukaryota</taxon>
        <taxon>Fungi</taxon>
        <taxon>Dikarya</taxon>
        <taxon>Ascomycota</taxon>
        <taxon>Pezizomycotina</taxon>
        <taxon>Sordariomycetes</taxon>
        <taxon>Sordariomycetidae</taxon>
        <taxon>Sordariales</taxon>
        <taxon>Lasiosphaeriaceae</taxon>
        <taxon>Lasiosphaeria</taxon>
    </lineage>
</organism>